<dbReference type="InterPro" id="IPR046964">
    <property type="entry name" value="RTN1-4"/>
</dbReference>
<feature type="compositionally biased region" description="Basic and acidic residues" evidence="7">
    <location>
        <begin position="106"/>
        <end position="123"/>
    </location>
</feature>
<dbReference type="KEGG" id="spu:581060"/>
<keyword evidence="4 6" id="KW-1133">Transmembrane helix</keyword>
<evidence type="ECO:0000256" key="5">
    <source>
        <dbReference type="ARBA" id="ARBA00023136"/>
    </source>
</evidence>
<dbReference type="Pfam" id="PF02453">
    <property type="entry name" value="Reticulon"/>
    <property type="match status" value="1"/>
</dbReference>
<accession>A0A7M7PTR0</accession>
<evidence type="ECO:0000256" key="1">
    <source>
        <dbReference type="ARBA" id="ARBA00004477"/>
    </source>
</evidence>
<organism evidence="9 10">
    <name type="scientific">Strongylocentrotus purpuratus</name>
    <name type="common">Purple sea urchin</name>
    <dbReference type="NCBI Taxonomy" id="7668"/>
    <lineage>
        <taxon>Eukaryota</taxon>
        <taxon>Metazoa</taxon>
        <taxon>Echinodermata</taxon>
        <taxon>Eleutherozoa</taxon>
        <taxon>Echinozoa</taxon>
        <taxon>Echinoidea</taxon>
        <taxon>Euechinoidea</taxon>
        <taxon>Echinacea</taxon>
        <taxon>Camarodonta</taxon>
        <taxon>Echinidea</taxon>
        <taxon>Strongylocentrotidae</taxon>
        <taxon>Strongylocentrotus</taxon>
    </lineage>
</organism>
<feature type="transmembrane region" description="Helical" evidence="6">
    <location>
        <begin position="291"/>
        <end position="314"/>
    </location>
</feature>
<dbReference type="Gene3D" id="1.20.5.2480">
    <property type="match status" value="1"/>
</dbReference>
<dbReference type="FunCoup" id="A0A7M7PTR0">
    <property type="interactions" value="33"/>
</dbReference>
<keyword evidence="2 6" id="KW-0812">Transmembrane</keyword>
<feature type="domain" description="Reticulon" evidence="8">
    <location>
        <begin position="171"/>
        <end position="358"/>
    </location>
</feature>
<dbReference type="InParanoid" id="A0A7M7PTR0"/>
<evidence type="ECO:0000256" key="7">
    <source>
        <dbReference type="SAM" id="MobiDB-lite"/>
    </source>
</evidence>
<dbReference type="OMA" id="GRNDTTH"/>
<keyword evidence="5 6" id="KW-0472">Membrane</keyword>
<name>A0A7M7PTR0_STRPU</name>
<keyword evidence="3 6" id="KW-0256">Endoplasmic reticulum</keyword>
<evidence type="ECO:0000256" key="6">
    <source>
        <dbReference type="RuleBase" id="RU363132"/>
    </source>
</evidence>
<dbReference type="GO" id="GO:0005789">
    <property type="term" value="C:endoplasmic reticulum membrane"/>
    <property type="evidence" value="ECO:0007669"/>
    <property type="project" value="UniProtKB-SubCell"/>
</dbReference>
<evidence type="ECO:0000256" key="3">
    <source>
        <dbReference type="ARBA" id="ARBA00022824"/>
    </source>
</evidence>
<protein>
    <recommendedName>
        <fullName evidence="6">Reticulon-like protein</fullName>
    </recommendedName>
</protein>
<dbReference type="Proteomes" id="UP000007110">
    <property type="component" value="Unassembled WGS sequence"/>
</dbReference>
<feature type="region of interest" description="Disordered" evidence="7">
    <location>
        <begin position="1"/>
        <end position="158"/>
    </location>
</feature>
<dbReference type="OrthoDB" id="567788at2759"/>
<reference evidence="10" key="1">
    <citation type="submission" date="2015-02" db="EMBL/GenBank/DDBJ databases">
        <title>Genome sequencing for Strongylocentrotus purpuratus.</title>
        <authorList>
            <person name="Murali S."/>
            <person name="Liu Y."/>
            <person name="Vee V."/>
            <person name="English A."/>
            <person name="Wang M."/>
            <person name="Skinner E."/>
            <person name="Han Y."/>
            <person name="Muzny D.M."/>
            <person name="Worley K.C."/>
            <person name="Gibbs R.A."/>
        </authorList>
    </citation>
    <scope>NUCLEOTIDE SEQUENCE</scope>
</reference>
<dbReference type="PANTHER" id="PTHR45799">
    <property type="entry name" value="RETICULON-LIKE PROTEIN"/>
    <property type="match status" value="1"/>
</dbReference>
<evidence type="ECO:0000313" key="10">
    <source>
        <dbReference type="Proteomes" id="UP000007110"/>
    </source>
</evidence>
<sequence>MANFDQFQPDSTQGFEGDYDNDNDFERVDADRPLAMSDNPEEDRYASEQPEAQVPTADLLGSFGFGDGPAAAPAAPDYSSPGADDFGGFVEDPSVPDTTGSGSLGDFDHLQEIKPKEKVEEPKPVSQPPKPAPAATPTATSIAEKPTPSPRSQASPSVGSLIDLSKLDPRVVDLVYWRDLKKSGVVFGSMLFVLIALSLFSFISVLAYLLLAALTVTISFRVYKTVLAAVQKSDEGSPFKPYLEIDVTLSEDQIESYSKKAVQKINVCITSLRHLLLVEDLVDSIKFAVGLWLLTYVGAWFNGLTLIILAYIGLFSMPVVYEKYQAQIDDAVGKAQEQINTALTNIKTKIPWLKKKED</sequence>
<evidence type="ECO:0000256" key="4">
    <source>
        <dbReference type="ARBA" id="ARBA00022989"/>
    </source>
</evidence>
<feature type="compositionally biased region" description="Polar residues" evidence="7">
    <location>
        <begin position="1"/>
        <end position="14"/>
    </location>
</feature>
<dbReference type="RefSeq" id="XP_030855403.1">
    <property type="nucleotide sequence ID" value="XM_030999543.1"/>
</dbReference>
<dbReference type="InterPro" id="IPR003388">
    <property type="entry name" value="Reticulon"/>
</dbReference>
<dbReference type="AlphaFoldDB" id="A0A7M7PTR0"/>
<dbReference type="GeneID" id="581060"/>
<feature type="compositionally biased region" description="Pro residues" evidence="7">
    <location>
        <begin position="125"/>
        <end position="134"/>
    </location>
</feature>
<reference evidence="9" key="2">
    <citation type="submission" date="2021-01" db="UniProtKB">
        <authorList>
            <consortium name="EnsemblMetazoa"/>
        </authorList>
    </citation>
    <scope>IDENTIFICATION</scope>
</reference>
<evidence type="ECO:0000256" key="2">
    <source>
        <dbReference type="ARBA" id="ARBA00022692"/>
    </source>
</evidence>
<dbReference type="EnsemblMetazoa" id="XM_030999543">
    <property type="protein sequence ID" value="XP_030855403"/>
    <property type="gene ID" value="LOC581060"/>
</dbReference>
<feature type="transmembrane region" description="Helical" evidence="6">
    <location>
        <begin position="185"/>
        <end position="211"/>
    </location>
</feature>
<comment type="subcellular location">
    <subcellularLocation>
        <location evidence="1 6">Endoplasmic reticulum membrane</location>
        <topology evidence="1 6">Multi-pass membrane protein</topology>
    </subcellularLocation>
</comment>
<evidence type="ECO:0000313" key="9">
    <source>
        <dbReference type="EnsemblMetazoa" id="XP_030855403"/>
    </source>
</evidence>
<dbReference type="PROSITE" id="PS50845">
    <property type="entry name" value="RETICULON"/>
    <property type="match status" value="1"/>
</dbReference>
<dbReference type="PANTHER" id="PTHR45799:SF2">
    <property type="entry name" value="RETICULON-LIKE PROTEIN"/>
    <property type="match status" value="1"/>
</dbReference>
<keyword evidence="10" id="KW-1185">Reference proteome</keyword>
<evidence type="ECO:0000259" key="8">
    <source>
        <dbReference type="PROSITE" id="PS50845"/>
    </source>
</evidence>
<feature type="compositionally biased region" description="Low complexity" evidence="7">
    <location>
        <begin position="68"/>
        <end position="84"/>
    </location>
</feature>
<proteinExistence type="predicted"/>